<feature type="domain" description="Ig-like" evidence="10">
    <location>
        <begin position="453"/>
        <end position="550"/>
    </location>
</feature>
<dbReference type="SUPFAM" id="SSF57667">
    <property type="entry name" value="beta-beta-alpha zinc fingers"/>
    <property type="match status" value="4"/>
</dbReference>
<dbReference type="SMART" id="SM00409">
    <property type="entry name" value="IG"/>
    <property type="match status" value="6"/>
</dbReference>
<dbReference type="CDD" id="cd00096">
    <property type="entry name" value="Ig"/>
    <property type="match status" value="2"/>
</dbReference>
<evidence type="ECO:0000313" key="13">
    <source>
        <dbReference type="Proteomes" id="UP000823941"/>
    </source>
</evidence>
<feature type="domain" description="C2H2-type" evidence="9">
    <location>
        <begin position="1476"/>
        <end position="1499"/>
    </location>
</feature>
<feature type="domain" description="C2H2-type" evidence="9">
    <location>
        <begin position="1420"/>
        <end position="1448"/>
    </location>
</feature>
<name>A0ABQ7QLQ6_PLUXY</name>
<feature type="domain" description="Ig-like" evidence="10">
    <location>
        <begin position="68"/>
        <end position="146"/>
    </location>
</feature>
<keyword evidence="5" id="KW-0325">Glycoprotein</keyword>
<feature type="domain" description="C2H2-type" evidence="9">
    <location>
        <begin position="1504"/>
        <end position="1531"/>
    </location>
</feature>
<dbReference type="CDD" id="cd00063">
    <property type="entry name" value="FN3"/>
    <property type="match status" value="1"/>
</dbReference>
<reference evidence="12 13" key="1">
    <citation type="submission" date="2021-06" db="EMBL/GenBank/DDBJ databases">
        <title>A haploid diamondback moth (Plutella xylostella L.) genome assembly resolves 31 chromosomes and identifies a diamide resistance mutation.</title>
        <authorList>
            <person name="Ward C.M."/>
            <person name="Perry K.D."/>
            <person name="Baker G."/>
            <person name="Powis K."/>
            <person name="Heckel D.G."/>
            <person name="Baxter S.W."/>
        </authorList>
    </citation>
    <scope>NUCLEOTIDE SEQUENCE [LARGE SCALE GENOMIC DNA]</scope>
    <source>
        <strain evidence="12 13">LV</strain>
        <tissue evidence="12">Single pupa</tissue>
    </source>
</reference>
<dbReference type="PROSITE" id="PS50157">
    <property type="entry name" value="ZINC_FINGER_C2H2_2"/>
    <property type="match status" value="8"/>
</dbReference>
<feature type="region of interest" description="Disordered" evidence="8">
    <location>
        <begin position="830"/>
        <end position="854"/>
    </location>
</feature>
<dbReference type="InterPro" id="IPR003599">
    <property type="entry name" value="Ig_sub"/>
</dbReference>
<feature type="domain" description="C2H2-type" evidence="9">
    <location>
        <begin position="1532"/>
        <end position="1560"/>
    </location>
</feature>
<dbReference type="PANTHER" id="PTHR11640">
    <property type="entry name" value="NEPHRIN"/>
    <property type="match status" value="1"/>
</dbReference>
<feature type="domain" description="Ig-like" evidence="10">
    <location>
        <begin position="1"/>
        <end position="61"/>
    </location>
</feature>
<dbReference type="InterPro" id="IPR036236">
    <property type="entry name" value="Znf_C2H2_sf"/>
</dbReference>
<dbReference type="InterPro" id="IPR007110">
    <property type="entry name" value="Ig-like_dom"/>
</dbReference>
<dbReference type="EMBL" id="JAHIBW010000012">
    <property type="protein sequence ID" value="KAG7306161.1"/>
    <property type="molecule type" value="Genomic_DNA"/>
</dbReference>
<evidence type="ECO:0000256" key="4">
    <source>
        <dbReference type="ARBA" id="ARBA00023157"/>
    </source>
</evidence>
<dbReference type="Pfam" id="PF13895">
    <property type="entry name" value="Ig_2"/>
    <property type="match status" value="1"/>
</dbReference>
<dbReference type="PROSITE" id="PS00028">
    <property type="entry name" value="ZINC_FINGER_C2H2_1"/>
    <property type="match status" value="7"/>
</dbReference>
<dbReference type="InterPro" id="IPR013783">
    <property type="entry name" value="Ig-like_fold"/>
</dbReference>
<dbReference type="InterPro" id="IPR036179">
    <property type="entry name" value="Ig-like_dom_sf"/>
</dbReference>
<dbReference type="InterPro" id="IPR003961">
    <property type="entry name" value="FN3_dom"/>
</dbReference>
<feature type="domain" description="C2H2-type" evidence="9">
    <location>
        <begin position="1363"/>
        <end position="1391"/>
    </location>
</feature>
<feature type="compositionally biased region" description="Basic and acidic residues" evidence="8">
    <location>
        <begin position="1017"/>
        <end position="1026"/>
    </location>
</feature>
<dbReference type="Pfam" id="PF07679">
    <property type="entry name" value="I-set"/>
    <property type="match status" value="1"/>
</dbReference>
<dbReference type="PANTHER" id="PTHR11640:SF134">
    <property type="entry name" value="ECHINOID, ISOFORM A-RELATED"/>
    <property type="match status" value="1"/>
</dbReference>
<feature type="domain" description="C2H2-type" evidence="9">
    <location>
        <begin position="1336"/>
        <end position="1363"/>
    </location>
</feature>
<feature type="region of interest" description="Disordered" evidence="8">
    <location>
        <begin position="976"/>
        <end position="1077"/>
    </location>
</feature>
<evidence type="ECO:0000259" key="11">
    <source>
        <dbReference type="PROSITE" id="PS50853"/>
    </source>
</evidence>
<evidence type="ECO:0000256" key="7">
    <source>
        <dbReference type="PROSITE-ProRule" id="PRU00042"/>
    </source>
</evidence>
<dbReference type="SUPFAM" id="SSF49265">
    <property type="entry name" value="Fibronectin type III"/>
    <property type="match status" value="1"/>
</dbReference>
<protein>
    <submittedName>
        <fullName evidence="12">Uncharacterized protein</fullName>
    </submittedName>
</protein>
<keyword evidence="7" id="KW-0862">Zinc</keyword>
<feature type="region of interest" description="Disordered" evidence="8">
    <location>
        <begin position="733"/>
        <end position="755"/>
    </location>
</feature>
<feature type="domain" description="Fibronectin type-III" evidence="11">
    <location>
        <begin position="557"/>
        <end position="666"/>
    </location>
</feature>
<keyword evidence="6" id="KW-0393">Immunoglobulin domain</keyword>
<organism evidence="12 13">
    <name type="scientific">Plutella xylostella</name>
    <name type="common">Diamondback moth</name>
    <name type="synonym">Plutella maculipennis</name>
    <dbReference type="NCBI Taxonomy" id="51655"/>
    <lineage>
        <taxon>Eukaryota</taxon>
        <taxon>Metazoa</taxon>
        <taxon>Ecdysozoa</taxon>
        <taxon>Arthropoda</taxon>
        <taxon>Hexapoda</taxon>
        <taxon>Insecta</taxon>
        <taxon>Pterygota</taxon>
        <taxon>Neoptera</taxon>
        <taxon>Endopterygota</taxon>
        <taxon>Lepidoptera</taxon>
        <taxon>Glossata</taxon>
        <taxon>Ditrysia</taxon>
        <taxon>Yponomeutoidea</taxon>
        <taxon>Plutellidae</taxon>
        <taxon>Plutella</taxon>
    </lineage>
</organism>
<feature type="domain" description="Ig-like" evidence="10">
    <location>
        <begin position="153"/>
        <end position="235"/>
    </location>
</feature>
<dbReference type="SMART" id="SM00355">
    <property type="entry name" value="ZnF_C2H2"/>
    <property type="match status" value="11"/>
</dbReference>
<feature type="domain" description="C2H2-type" evidence="9">
    <location>
        <begin position="1448"/>
        <end position="1475"/>
    </location>
</feature>
<dbReference type="InterPro" id="IPR036116">
    <property type="entry name" value="FN3_sf"/>
</dbReference>
<dbReference type="Gene3D" id="2.60.40.10">
    <property type="entry name" value="Immunoglobulins"/>
    <property type="match status" value="7"/>
</dbReference>
<dbReference type="PROSITE" id="PS50835">
    <property type="entry name" value="IG_LIKE"/>
    <property type="match status" value="6"/>
</dbReference>
<dbReference type="InterPro" id="IPR013098">
    <property type="entry name" value="Ig_I-set"/>
</dbReference>
<evidence type="ECO:0000256" key="6">
    <source>
        <dbReference type="ARBA" id="ARBA00023319"/>
    </source>
</evidence>
<dbReference type="SMART" id="SM00408">
    <property type="entry name" value="IGc2"/>
    <property type="match status" value="5"/>
</dbReference>
<evidence type="ECO:0000256" key="5">
    <source>
        <dbReference type="ARBA" id="ARBA00023180"/>
    </source>
</evidence>
<evidence type="ECO:0000256" key="1">
    <source>
        <dbReference type="ARBA" id="ARBA00004479"/>
    </source>
</evidence>
<evidence type="ECO:0000259" key="9">
    <source>
        <dbReference type="PROSITE" id="PS50157"/>
    </source>
</evidence>
<feature type="compositionally biased region" description="Polar residues" evidence="8">
    <location>
        <begin position="992"/>
        <end position="1002"/>
    </location>
</feature>
<evidence type="ECO:0000256" key="2">
    <source>
        <dbReference type="ARBA" id="ARBA00022737"/>
    </source>
</evidence>
<feature type="domain" description="C2H2-type" evidence="9">
    <location>
        <begin position="1391"/>
        <end position="1419"/>
    </location>
</feature>
<dbReference type="PROSITE" id="PS50853">
    <property type="entry name" value="FN3"/>
    <property type="match status" value="1"/>
</dbReference>
<feature type="non-terminal residue" evidence="12">
    <location>
        <position position="1"/>
    </location>
</feature>
<dbReference type="Gene3D" id="3.30.160.60">
    <property type="entry name" value="Classic Zinc Finger"/>
    <property type="match status" value="6"/>
</dbReference>
<dbReference type="InterPro" id="IPR003598">
    <property type="entry name" value="Ig_sub2"/>
</dbReference>
<evidence type="ECO:0000256" key="3">
    <source>
        <dbReference type="ARBA" id="ARBA00023136"/>
    </source>
</evidence>
<keyword evidence="13" id="KW-1185">Reference proteome</keyword>
<feature type="compositionally biased region" description="Polar residues" evidence="8">
    <location>
        <begin position="737"/>
        <end position="748"/>
    </location>
</feature>
<dbReference type="Pfam" id="PF00096">
    <property type="entry name" value="zf-C2H2"/>
    <property type="match status" value="4"/>
</dbReference>
<comment type="subcellular location">
    <subcellularLocation>
        <location evidence="1">Membrane</location>
        <topology evidence="1">Single-pass type I membrane protein</topology>
    </subcellularLocation>
</comment>
<dbReference type="InterPro" id="IPR013087">
    <property type="entry name" value="Znf_C2H2_type"/>
</dbReference>
<keyword evidence="2" id="KW-0677">Repeat</keyword>
<evidence type="ECO:0000259" key="10">
    <source>
        <dbReference type="PROSITE" id="PS50835"/>
    </source>
</evidence>
<accession>A0ABQ7QLQ6</accession>
<feature type="domain" description="Ig-like" evidence="10">
    <location>
        <begin position="247"/>
        <end position="335"/>
    </location>
</feature>
<keyword evidence="7" id="KW-0863">Zinc-finger</keyword>
<dbReference type="InterPro" id="IPR051275">
    <property type="entry name" value="Cell_adhesion_signaling"/>
</dbReference>
<feature type="compositionally biased region" description="Basic and acidic residues" evidence="8">
    <location>
        <begin position="830"/>
        <end position="839"/>
    </location>
</feature>
<proteinExistence type="predicted"/>
<dbReference type="Proteomes" id="UP000823941">
    <property type="component" value="Chromosome 12"/>
</dbReference>
<evidence type="ECO:0000313" key="12">
    <source>
        <dbReference type="EMBL" id="KAG7306161.1"/>
    </source>
</evidence>
<sequence>WYREGSPYQLEANVTSARSRSEPTVSTLSLSPTRDDDGAIYRCVVWNRAMNEGEQLEATVDLSVNYYPRVEVGPENPLKVEKDASAAMECKVDAKPKATSVRWTRSGKFVSNSLVHTVHGVTQADAGTYTCTADNGLGRTGEAELLLDVLYPPTVTVQSKTYESEEGGSVEIRCDIVANPDPISIEWLLEGKPDFRQKGDTLLLTRINAEMAGTYTCRAVNIISTSDGKRTERVGTASVAVLVRHRPGRAHITPDKPVAQEGTGVTLTCSASPPGWPAPQYRWFRDTAPQDAKPAVLATGNKYTIPSAHLGSEGVYYCQATNELGHGDLASVALEVHQPPRFQTKLQPHTTKRSGEKDFSVTCSALGKPKPNIKWLKDNLELKPDLNLYEVKTDITEGRNAVFNVQSTLKFNGNARPNTNQLLPEDRGVYSCTFENEVKKLESSMHLRIEHEPIAIKQKHKVAYDVSETADIACRVLAYPKPEFQWFFGSNTAPLQMSSEGHYEINTTSNNNDSYLSVLKIKNIKSQDYGEYYCKVQNSLGTIRPQIRLQAKGSPDTPRSLTSIKVGPTFVTLNWEAGFDGGLSSTKYFVMYKRVGGAGGAAGAGQQCAAERSHDSDWMEYDCGRANPCNVTRLDQHDNYLFKVKAVNTKGQSNYSNEITVTTKVDTIPAPEQVTYDPATRTVAFSVGPTCLALVGVAEGLSAPHHQEPKWQVVDTVQVNLLGNAPTFQEAQIEHPQASTKQSRNGGRSVSDAPLDELNPRLKLKLCLRISPDHCSDYTEAEIGPSYIKEASALTVPKVIAFVVSSLAFLLFLSLIFVYCRCKKNVKQKDSGKDYETDSMRPSMVTQQNQAPPPYYASTGMENKALEMYQPMDDSKSAVYASQGGFRYHVAPHLQPHSAQNLTNADWRNEAYIEHSYTNSNNAGSVHSQESLWQIKLVPPTNGVVGMPPPHQMMDRQSNYEYNAIGRGGYGNMDDYETYPHMAPQNGPDAYNRSSQNPSRQDYCSDPYASVHKPKKRMEQHMESQYHEVSGLPEAYGGSGGEPSVAGGEEKPPHLSVSYDESLESGYSTPNSRARRESSVLQFRRFTHCPATTQLLTDVMRAVWEPPYTGFPATHISSSNENEFKKIIKEANLNIKSENLSICADTDYEDNQIAGDDMVLVVVASKEESESFNNEPEQVIQTKDNIKNKNCATEKHLPKKKTKEKSKGKFIGKCDKCCRIFKKRKTIEDHFALSLCKNSKFEVRSCGICKSQVDFKSGNEIKTHLLEHYKNNDLVCGTCGFTGEDFADMLTHRHEHQPNQKAAQTALPCIMCSKYCHAVLRAEFHFRRFHLKNGGIKCSHCKKMYTNFKACMNHQRAHFNEYLECNECGKKLRDKERLQAHIRDLHTARKIMCHICGKAFARNMSLKLHMYNMHTSTEKVVCDHCNKVFKNEKTLRAHVLRIKRGRRHVCNVCEKAFYGADELNHHIKSHTGVRPFECDMCSKNFKTRTRLSEHKKQVHFTHTVKCDECDKMFPTERVLKRHKYFHTGQKPYPCDSCHKSFYSKKQRSDHCERHHSGKVFNK</sequence>
<gene>
    <name evidence="12" type="ORF">JYU34_008756</name>
</gene>
<keyword evidence="3" id="KW-0472">Membrane</keyword>
<keyword evidence="4" id="KW-1015">Disulfide bond</keyword>
<dbReference type="Pfam" id="PF13927">
    <property type="entry name" value="Ig_3"/>
    <property type="match status" value="3"/>
</dbReference>
<dbReference type="SUPFAM" id="SSF48726">
    <property type="entry name" value="Immunoglobulin"/>
    <property type="match status" value="6"/>
</dbReference>
<dbReference type="Pfam" id="PF00041">
    <property type="entry name" value="fn3"/>
    <property type="match status" value="1"/>
</dbReference>
<comment type="caution">
    <text evidence="12">The sequence shown here is derived from an EMBL/GenBank/DDBJ whole genome shotgun (WGS) entry which is preliminary data.</text>
</comment>
<feature type="domain" description="Ig-like" evidence="10">
    <location>
        <begin position="340"/>
        <end position="448"/>
    </location>
</feature>
<keyword evidence="7" id="KW-0479">Metal-binding</keyword>
<dbReference type="SMART" id="SM00060">
    <property type="entry name" value="FN3"/>
    <property type="match status" value="1"/>
</dbReference>
<evidence type="ECO:0000256" key="8">
    <source>
        <dbReference type="SAM" id="MobiDB-lite"/>
    </source>
</evidence>